<sequence>MNNKNLHFYFNITVPAIGGAGGLLLAWKAGFEFETVCISKNHISSFVYSDPVHHPWFLSCVYGPPYFNEKKLFWKNLMDLGLKIGGPWLILGDVNFVLKSSERMGSRGRDQSVPVITELVNSSGLIDLPIKGDSLTWDNHRDGEAHVKSALDKTLSNAQWLSLFPKAVVHSCHTCNSDHRPLVISTVDQDSKPRKLFRFEAWWTRDSRSTLVVESAWGSLSHSRPSARIFKKVGATRMALSNWSRNQFGKLDARITQLERHLNLIQGRPAGTRAWVEEMKARESLNEALRQRAVYWQQRSPVSWIKDGDKCSKFFFTTATIRNRRNAIEKILNNDGMWLTGRQTLFSMGSLKAPGPDGMSVLFFKHYWNTVGSDLCDAVGEFFASSLMHRGINATNVILIPKVDNPKKVSQFRPISLCNVIYKVISKILANRIRPVLPKLICPTQAAFVPGRSINDNNVLVQEIIHSFKRKKGKEGLLAIKIDLVKAYDKLSWSFIDHVLSTFKVPDLFRQWVSQCITTTTFNIHLNGGRVSSLNPECGLRQGDPLSPYLFIWAAEILSRILEKAIEEGTIKGIKLSRDGPTLSHLFFADDIILVRRTTIAEAKGIWSCIEKFCNWSGQQVNKLKSSIFFSYNTSDGMRRGIMQELGLNIPTTNINYLGLPLFRSNRKDADFNFILDNLVSKLHGWKLKLLSKAGRATLIKSVGLALPVYAMQTTKLSKKLASRIDGMAVLAKWGWALITEDQSLCCRVLRAKYLKSNPFLEATYNNADSWFWKNVVKTKAILRKGACKLISNGENTNIWSDPWLVHGSDFYPKPILSYPRNVEKVSELLLENGDWDISLLRTMFDSATITTILKGGRPSGQGRDKWIWTKEGCGKFTTKSAYLTQAYERAPPCVVAPALWNKLWNSKVLERHKILWWSILSNALPVCGTLARRIHINEETCPMCGAEAESIDHLFLYCDFANHIWRSSPWGVYPLYGSGGRAWDWVKFIWNLKLNGDDADKLFLYASITVDMIWKSRNDKIMSPSSSPRFFLRSHRLGHLRRRTGSKSTVMLKLVETPCALRPWPEITQERFSKHNYGEAAACQLALDTARQRKHNYVLVESDSEVVIKALKGLHYVWNIDNYVFVCNQLSNYFSSCNFAFISRVCNFAAHNVARWAFTQNFSGVLESPSIPDSILCNDRDV</sequence>
<dbReference type="Pfam" id="PF00078">
    <property type="entry name" value="RVT_1"/>
    <property type="match status" value="1"/>
</dbReference>
<dbReference type="SUPFAM" id="SSF53098">
    <property type="entry name" value="Ribonuclease H-like"/>
    <property type="match status" value="1"/>
</dbReference>
<dbReference type="CDD" id="cd06222">
    <property type="entry name" value="RNase_H_like"/>
    <property type="match status" value="1"/>
</dbReference>
<dbReference type="EMBL" id="UZAU01000768">
    <property type="status" value="NOT_ANNOTATED_CDS"/>
    <property type="molecule type" value="Genomic_DNA"/>
</dbReference>
<dbReference type="GO" id="GO:0004523">
    <property type="term" value="F:RNA-DNA hybrid ribonuclease activity"/>
    <property type="evidence" value="ECO:0007669"/>
    <property type="project" value="InterPro"/>
</dbReference>
<dbReference type="InterPro" id="IPR036397">
    <property type="entry name" value="RNaseH_sf"/>
</dbReference>
<dbReference type="InterPro" id="IPR044730">
    <property type="entry name" value="RNase_H-like_dom_plant"/>
</dbReference>
<dbReference type="PROSITE" id="PS50878">
    <property type="entry name" value="RT_POL"/>
    <property type="match status" value="1"/>
</dbReference>
<dbReference type="InterPro" id="IPR036691">
    <property type="entry name" value="Endo/exonu/phosph_ase_sf"/>
</dbReference>
<dbReference type="InterPro" id="IPR026960">
    <property type="entry name" value="RVT-Znf"/>
</dbReference>
<evidence type="ECO:0000259" key="1">
    <source>
        <dbReference type="PROSITE" id="PS50878"/>
    </source>
</evidence>
<dbReference type="PANTHER" id="PTHR46890">
    <property type="entry name" value="NON-LTR RETROLELEMENT REVERSE TRANSCRIPTASE-LIKE PROTEIN-RELATED"/>
    <property type="match status" value="1"/>
</dbReference>
<dbReference type="SUPFAM" id="SSF56672">
    <property type="entry name" value="DNA/RNA polymerases"/>
    <property type="match status" value="1"/>
</dbReference>
<dbReference type="SUPFAM" id="SSF56219">
    <property type="entry name" value="DNase I-like"/>
    <property type="match status" value="1"/>
</dbReference>
<dbReference type="CDD" id="cd01650">
    <property type="entry name" value="RT_nLTR_like"/>
    <property type="match status" value="1"/>
</dbReference>
<evidence type="ECO:0000313" key="2">
    <source>
        <dbReference type="EnsemblPlants" id="cds.evm.model.09.1404"/>
    </source>
</evidence>
<feature type="domain" description="Reverse transcriptase" evidence="1">
    <location>
        <begin position="381"/>
        <end position="662"/>
    </location>
</feature>
<dbReference type="Gene3D" id="3.30.420.10">
    <property type="entry name" value="Ribonuclease H-like superfamily/Ribonuclease H"/>
    <property type="match status" value="1"/>
</dbReference>
<dbReference type="OMA" id="HINEETC"/>
<dbReference type="GO" id="GO:0003676">
    <property type="term" value="F:nucleic acid binding"/>
    <property type="evidence" value="ECO:0007669"/>
    <property type="project" value="InterPro"/>
</dbReference>
<reference evidence="2" key="2">
    <citation type="submission" date="2021-03" db="UniProtKB">
        <authorList>
            <consortium name="EnsemblPlants"/>
        </authorList>
    </citation>
    <scope>IDENTIFICATION</scope>
</reference>
<keyword evidence="3" id="KW-1185">Reference proteome</keyword>
<dbReference type="InterPro" id="IPR000477">
    <property type="entry name" value="RT_dom"/>
</dbReference>
<name>A0A803QEC1_CANSA</name>
<dbReference type="Proteomes" id="UP000596661">
    <property type="component" value="Chromosome 9"/>
</dbReference>
<dbReference type="InterPro" id="IPR002156">
    <property type="entry name" value="RNaseH_domain"/>
</dbReference>
<dbReference type="EnsemblPlants" id="evm.model.09.1404">
    <property type="protein sequence ID" value="cds.evm.model.09.1404"/>
    <property type="gene ID" value="evm.TU.09.1404"/>
</dbReference>
<dbReference type="InterPro" id="IPR052343">
    <property type="entry name" value="Retrotransposon-Effector_Assoc"/>
</dbReference>
<dbReference type="InterPro" id="IPR012337">
    <property type="entry name" value="RNaseH-like_sf"/>
</dbReference>
<dbReference type="PANTHER" id="PTHR46890:SF48">
    <property type="entry name" value="RNA-DIRECTED DNA POLYMERASE"/>
    <property type="match status" value="1"/>
</dbReference>
<dbReference type="AlphaFoldDB" id="A0A803QEC1"/>
<dbReference type="InterPro" id="IPR043502">
    <property type="entry name" value="DNA/RNA_pol_sf"/>
</dbReference>
<organism evidence="2 3">
    <name type="scientific">Cannabis sativa</name>
    <name type="common">Hemp</name>
    <name type="synonym">Marijuana</name>
    <dbReference type="NCBI Taxonomy" id="3483"/>
    <lineage>
        <taxon>Eukaryota</taxon>
        <taxon>Viridiplantae</taxon>
        <taxon>Streptophyta</taxon>
        <taxon>Embryophyta</taxon>
        <taxon>Tracheophyta</taxon>
        <taxon>Spermatophyta</taxon>
        <taxon>Magnoliopsida</taxon>
        <taxon>eudicotyledons</taxon>
        <taxon>Gunneridae</taxon>
        <taxon>Pentapetalae</taxon>
        <taxon>rosids</taxon>
        <taxon>fabids</taxon>
        <taxon>Rosales</taxon>
        <taxon>Cannabaceae</taxon>
        <taxon>Cannabis</taxon>
    </lineage>
</organism>
<dbReference type="Gramene" id="evm.model.09.1404">
    <property type="protein sequence ID" value="cds.evm.model.09.1404"/>
    <property type="gene ID" value="evm.TU.09.1404"/>
</dbReference>
<dbReference type="Gene3D" id="3.60.10.10">
    <property type="entry name" value="Endonuclease/exonuclease/phosphatase"/>
    <property type="match status" value="1"/>
</dbReference>
<proteinExistence type="predicted"/>
<evidence type="ECO:0000313" key="3">
    <source>
        <dbReference type="Proteomes" id="UP000596661"/>
    </source>
</evidence>
<dbReference type="Pfam" id="PF13966">
    <property type="entry name" value="zf-RVT"/>
    <property type="match status" value="1"/>
</dbReference>
<reference evidence="2" key="1">
    <citation type="submission" date="2018-11" db="EMBL/GenBank/DDBJ databases">
        <authorList>
            <person name="Grassa J C."/>
        </authorList>
    </citation>
    <scope>NUCLEOTIDE SEQUENCE [LARGE SCALE GENOMIC DNA]</scope>
</reference>
<protein>
    <recommendedName>
        <fullName evidence="1">Reverse transcriptase domain-containing protein</fullName>
    </recommendedName>
</protein>
<dbReference type="Pfam" id="PF13456">
    <property type="entry name" value="RVT_3"/>
    <property type="match status" value="1"/>
</dbReference>
<accession>A0A803QEC1</accession>